<feature type="transmembrane region" description="Helical" evidence="1">
    <location>
        <begin position="52"/>
        <end position="73"/>
    </location>
</feature>
<protein>
    <submittedName>
        <fullName evidence="2">Uncharacterized protein</fullName>
    </submittedName>
</protein>
<name>A0ABQ0PND1_9PROT</name>
<comment type="caution">
    <text evidence="2">The sequence shown here is derived from an EMBL/GenBank/DDBJ whole genome shotgun (WGS) entry which is preliminary data.</text>
</comment>
<keyword evidence="1" id="KW-0472">Membrane</keyword>
<dbReference type="Proteomes" id="UP001061452">
    <property type="component" value="Unassembled WGS sequence"/>
</dbReference>
<keyword evidence="1" id="KW-0812">Transmembrane</keyword>
<dbReference type="EMBL" id="BAQJ01000297">
    <property type="protein sequence ID" value="GBQ76053.1"/>
    <property type="molecule type" value="Genomic_DNA"/>
</dbReference>
<accession>A0ABQ0PND1</accession>
<evidence type="ECO:0000256" key="1">
    <source>
        <dbReference type="SAM" id="Phobius"/>
    </source>
</evidence>
<dbReference type="RefSeq" id="WP_039735758.1">
    <property type="nucleotide sequence ID" value="NZ_BAQJ01000297.1"/>
</dbReference>
<keyword evidence="3" id="KW-1185">Reference proteome</keyword>
<reference evidence="2" key="1">
    <citation type="submission" date="2013-04" db="EMBL/GenBank/DDBJ databases">
        <title>The genome sequencing project of 58 acetic acid bacteria.</title>
        <authorList>
            <person name="Okamoto-Kainuma A."/>
            <person name="Ishikawa M."/>
            <person name="Umino S."/>
            <person name="Koizumi Y."/>
            <person name="Shiwa Y."/>
            <person name="Yoshikawa H."/>
            <person name="Matsutani M."/>
            <person name="Matsushita K."/>
        </authorList>
    </citation>
    <scope>NUCLEOTIDE SEQUENCE</scope>
    <source>
        <strain evidence="2">NRIC 0521</strain>
    </source>
</reference>
<sequence>MADPACLPACGVMSPFRGRWGLPTWHPSGGFFPSGLEVTMVRETRYRSNPDTIDMIGIGMVLLTLALWLSFIFI</sequence>
<proteinExistence type="predicted"/>
<organism evidence="2 3">
    <name type="scientific">Komagataeibacter intermedius NRIC 0521</name>
    <dbReference type="NCBI Taxonomy" id="1307934"/>
    <lineage>
        <taxon>Bacteria</taxon>
        <taxon>Pseudomonadati</taxon>
        <taxon>Pseudomonadota</taxon>
        <taxon>Alphaproteobacteria</taxon>
        <taxon>Acetobacterales</taxon>
        <taxon>Acetobacteraceae</taxon>
        <taxon>Komagataeibacter</taxon>
    </lineage>
</organism>
<evidence type="ECO:0000313" key="3">
    <source>
        <dbReference type="Proteomes" id="UP001061452"/>
    </source>
</evidence>
<evidence type="ECO:0000313" key="2">
    <source>
        <dbReference type="EMBL" id="GBQ76053.1"/>
    </source>
</evidence>
<gene>
    <name evidence="2" type="ORF">AA0521_2796</name>
</gene>
<keyword evidence="1" id="KW-1133">Transmembrane helix</keyword>